<evidence type="ECO:0000256" key="4">
    <source>
        <dbReference type="ARBA" id="ARBA00023139"/>
    </source>
</evidence>
<feature type="signal peptide" evidence="7">
    <location>
        <begin position="1"/>
        <end position="17"/>
    </location>
</feature>
<evidence type="ECO:0000256" key="7">
    <source>
        <dbReference type="RuleBase" id="RU362097"/>
    </source>
</evidence>
<evidence type="ECO:0000256" key="2">
    <source>
        <dbReference type="ARBA" id="ARBA00022452"/>
    </source>
</evidence>
<proteinExistence type="inferred from homology"/>
<comment type="caution">
    <text evidence="9">The sequence shown here is derived from an EMBL/GenBank/DDBJ whole genome shotgun (WGS) entry which is preliminary data.</text>
</comment>
<dbReference type="InterPro" id="IPR003423">
    <property type="entry name" value="OMP_efflux"/>
</dbReference>
<evidence type="ECO:0000313" key="9">
    <source>
        <dbReference type="EMBL" id="MFC3608470.1"/>
    </source>
</evidence>
<accession>A0ABV7T5K8</accession>
<comment type="similarity">
    <text evidence="1 7">Belongs to the outer membrane factor (OMF) (TC 1.B.17) family.</text>
</comment>
<dbReference type="PROSITE" id="PS51257">
    <property type="entry name" value="PROKAR_LIPOPROTEIN"/>
    <property type="match status" value="1"/>
</dbReference>
<reference evidence="10" key="1">
    <citation type="journal article" date="2019" name="Int. J. Syst. Evol. Microbiol.">
        <title>The Global Catalogue of Microorganisms (GCM) 10K type strain sequencing project: providing services to taxonomists for standard genome sequencing and annotation.</title>
        <authorList>
            <consortium name="The Broad Institute Genomics Platform"/>
            <consortium name="The Broad Institute Genome Sequencing Center for Infectious Disease"/>
            <person name="Wu L."/>
            <person name="Ma J."/>
        </authorList>
    </citation>
    <scope>NUCLEOTIDE SEQUENCE [LARGE SCALE GENOMIC DNA]</scope>
    <source>
        <strain evidence="10">KCTC 42447</strain>
    </source>
</reference>
<keyword evidence="2 7" id="KW-1134">Transmembrane beta strand</keyword>
<evidence type="ECO:0000256" key="6">
    <source>
        <dbReference type="ARBA" id="ARBA00023288"/>
    </source>
</evidence>
<name>A0ABV7T5K8_9GAMM</name>
<dbReference type="SUPFAM" id="SSF56954">
    <property type="entry name" value="Outer membrane efflux proteins (OEP)"/>
    <property type="match status" value="1"/>
</dbReference>
<dbReference type="EMBL" id="JBHRXZ010000022">
    <property type="protein sequence ID" value="MFC3608470.1"/>
    <property type="molecule type" value="Genomic_DNA"/>
</dbReference>
<dbReference type="PANTHER" id="PTHR30203:SF25">
    <property type="entry name" value="OUTER MEMBRANE PROTEIN-RELATED"/>
    <property type="match status" value="1"/>
</dbReference>
<keyword evidence="3 7" id="KW-0812">Transmembrane</keyword>
<evidence type="ECO:0000256" key="8">
    <source>
        <dbReference type="SAM" id="MobiDB-lite"/>
    </source>
</evidence>
<feature type="region of interest" description="Disordered" evidence="8">
    <location>
        <begin position="35"/>
        <end position="56"/>
    </location>
</feature>
<evidence type="ECO:0000256" key="1">
    <source>
        <dbReference type="ARBA" id="ARBA00007613"/>
    </source>
</evidence>
<feature type="chain" id="PRO_5045012121" evidence="7">
    <location>
        <begin position="18"/>
        <end position="495"/>
    </location>
</feature>
<keyword evidence="6 7" id="KW-0449">Lipoprotein</keyword>
<dbReference type="InterPro" id="IPR010131">
    <property type="entry name" value="MdtP/NodT-like"/>
</dbReference>
<keyword evidence="10" id="KW-1185">Reference proteome</keyword>
<protein>
    <submittedName>
        <fullName evidence="9">Efflux transporter outer membrane subunit</fullName>
    </submittedName>
</protein>
<dbReference type="NCBIfam" id="TIGR01845">
    <property type="entry name" value="outer_NodT"/>
    <property type="match status" value="1"/>
</dbReference>
<comment type="subcellular location">
    <subcellularLocation>
        <location evidence="7">Cell outer membrane</location>
        <topology evidence="7">Lipid-anchor</topology>
    </subcellularLocation>
</comment>
<sequence length="495" mass="54147">MIFLSLRPLVPSLLALALTGCAVGPDFRPAPVPAPDDWSSWRSGGAEVVGPAGSPGSPSAQWWRVFGDATLDHLQQRALEASPDLQTAALRYAQARVQRQTVAAQRGPAVGIEAGASRQRTSEYAANYRVLDQLAGGNRDALAEALGEPYTFYQAGFDASWELDLWGRVRRSVEAADADIDASAALLDAARLSIASELARSYFELRTTQRLIGLARDDIEALQARLELIQAQVRHGLGSDLDTEGQRTQLAGLRAQLPGLLEQEVQGVNRIGLLLGTRPGELRQMLAASKAPDETQPMPDYALGLPSELVRRRPDIRAAEARLHRATAEIGIAQASLYPGIRLGAHFGSESYDSGRFGEWGTRAWSIGPSLDLPIFDSGRRRSTVRLRELQQQEAAITWQQTVLKAWHEVDDALSGYATEQQAQRRWQQKTDSSAQAYAWAQARYRGGLEDFATVLDAQRTWLQARREQVASDGRLRERFVAIHKAIGGGDVAGQ</sequence>
<evidence type="ECO:0000313" key="10">
    <source>
        <dbReference type="Proteomes" id="UP001595630"/>
    </source>
</evidence>
<dbReference type="Pfam" id="PF02321">
    <property type="entry name" value="OEP"/>
    <property type="match status" value="2"/>
</dbReference>
<keyword evidence="5" id="KW-0998">Cell outer membrane</keyword>
<dbReference type="Gene3D" id="2.20.200.10">
    <property type="entry name" value="Outer membrane efflux proteins (OEP)"/>
    <property type="match status" value="1"/>
</dbReference>
<keyword evidence="7" id="KW-0472">Membrane</keyword>
<dbReference type="RefSeq" id="WP_386365036.1">
    <property type="nucleotide sequence ID" value="NZ_JBHRXZ010000022.1"/>
</dbReference>
<keyword evidence="4 7" id="KW-0564">Palmitate</keyword>
<keyword evidence="7" id="KW-0732">Signal</keyword>
<gene>
    <name evidence="9" type="ORF">ACFOMF_11830</name>
</gene>
<dbReference type="PANTHER" id="PTHR30203">
    <property type="entry name" value="OUTER MEMBRANE CATION EFFLUX PROTEIN"/>
    <property type="match status" value="1"/>
</dbReference>
<evidence type="ECO:0000256" key="5">
    <source>
        <dbReference type="ARBA" id="ARBA00023237"/>
    </source>
</evidence>
<evidence type="ECO:0000256" key="3">
    <source>
        <dbReference type="ARBA" id="ARBA00022692"/>
    </source>
</evidence>
<dbReference type="Gene3D" id="1.20.1600.10">
    <property type="entry name" value="Outer membrane efflux proteins (OEP)"/>
    <property type="match status" value="1"/>
</dbReference>
<organism evidence="9 10">
    <name type="scientific">Stutzerimonas tarimensis</name>
    <dbReference type="NCBI Taxonomy" id="1507735"/>
    <lineage>
        <taxon>Bacteria</taxon>
        <taxon>Pseudomonadati</taxon>
        <taxon>Pseudomonadota</taxon>
        <taxon>Gammaproteobacteria</taxon>
        <taxon>Pseudomonadales</taxon>
        <taxon>Pseudomonadaceae</taxon>
        <taxon>Stutzerimonas</taxon>
    </lineage>
</organism>
<dbReference type="Proteomes" id="UP001595630">
    <property type="component" value="Unassembled WGS sequence"/>
</dbReference>